<dbReference type="VEuPathDB" id="TrichDB:TRFO_11939"/>
<sequence length="559" mass="65494">MSENKYLTFYEEIENIKTRLSDVRKLLQDNQVQNFRDQQKMRNLIREDCHYFQKERVHKHKKYRSHTNRHSNHQKQRPLYARAIPIEEHFYVDEKIEKKNENDDYSSDGEIKRPKTPLLFPIDDFSFSDPLSFSSDEYSSSSFETTPKIVMKKSHHQHKSLHHRKNHTNTHENHQKKHHIKIRYISDSDEEEKECEKSRHRKKSRYAPAKTPVLPMYHQEIEKENDLIKNQKNSLKKPTKSNHQKSSKSDKKTSKIGKKSTKCDKKSNMHNKNILSKELKITSKRPIMCVAVGDIEGDLKKLQAIVTFIKSNPKINFMFVGDFFDDLSDSNPKRASNWACLNLISEFFVDSEFQDISDFKEIKFTKANFDKIKSRVKFIAGNAECDALFDVCQDDVKKLDDGKIQFGDGKWKKTLSLKEMSLLYKYFKSCYGVIHLERGDKTLYFRHAPETFKRSPDMIVQIPEIKENEINNVIFVTGHIRQFVLGKSNNPQGTAFIIDTSPIKKDEVIDDKRMAVVTFTKETGFVVEAFSLPSEFPKPKEKEIIIDKQINNEADSSSY</sequence>
<dbReference type="InterPro" id="IPR029052">
    <property type="entry name" value="Metallo-depent_PP-like"/>
</dbReference>
<organism evidence="2 3">
    <name type="scientific">Tritrichomonas foetus</name>
    <dbReference type="NCBI Taxonomy" id="1144522"/>
    <lineage>
        <taxon>Eukaryota</taxon>
        <taxon>Metamonada</taxon>
        <taxon>Parabasalia</taxon>
        <taxon>Tritrichomonadida</taxon>
        <taxon>Tritrichomonadidae</taxon>
        <taxon>Tritrichomonas</taxon>
    </lineage>
</organism>
<gene>
    <name evidence="2" type="ORF">TRFO_11939</name>
</gene>
<feature type="compositionally biased region" description="Basic residues" evidence="1">
    <location>
        <begin position="154"/>
        <end position="182"/>
    </location>
</feature>
<keyword evidence="3" id="KW-1185">Reference proteome</keyword>
<feature type="region of interest" description="Disordered" evidence="1">
    <location>
        <begin position="232"/>
        <end position="268"/>
    </location>
</feature>
<dbReference type="AlphaFoldDB" id="A0A1J4J781"/>
<dbReference type="GeneID" id="94831028"/>
<dbReference type="RefSeq" id="XP_068346446.1">
    <property type="nucleotide sequence ID" value="XM_068496324.1"/>
</dbReference>
<feature type="region of interest" description="Disordered" evidence="1">
    <location>
        <begin position="154"/>
        <end position="218"/>
    </location>
</feature>
<comment type="caution">
    <text evidence="2">The sequence shown here is derived from an EMBL/GenBank/DDBJ whole genome shotgun (WGS) entry which is preliminary data.</text>
</comment>
<evidence type="ECO:0008006" key="4">
    <source>
        <dbReference type="Google" id="ProtNLM"/>
    </source>
</evidence>
<evidence type="ECO:0000313" key="3">
    <source>
        <dbReference type="Proteomes" id="UP000179807"/>
    </source>
</evidence>
<accession>A0A1J4J781</accession>
<dbReference type="Proteomes" id="UP000179807">
    <property type="component" value="Unassembled WGS sequence"/>
</dbReference>
<protein>
    <recommendedName>
        <fullName evidence="4">Calcineurin-like phosphoesterase domain-containing protein</fullName>
    </recommendedName>
</protein>
<dbReference type="SUPFAM" id="SSF56300">
    <property type="entry name" value="Metallo-dependent phosphatases"/>
    <property type="match status" value="1"/>
</dbReference>
<reference evidence="2" key="1">
    <citation type="submission" date="2016-10" db="EMBL/GenBank/DDBJ databases">
        <authorList>
            <person name="Benchimol M."/>
            <person name="Almeida L.G."/>
            <person name="Vasconcelos A.T."/>
            <person name="Perreira-Neves A."/>
            <person name="Rosa I.A."/>
            <person name="Tasca T."/>
            <person name="Bogo M.R."/>
            <person name="de Souza W."/>
        </authorList>
    </citation>
    <scope>NUCLEOTIDE SEQUENCE [LARGE SCALE GENOMIC DNA]</scope>
    <source>
        <strain evidence="2">K</strain>
    </source>
</reference>
<feature type="compositionally biased region" description="Basic residues" evidence="1">
    <location>
        <begin position="234"/>
        <end position="246"/>
    </location>
</feature>
<name>A0A1J4J781_9EUKA</name>
<dbReference type="Gene3D" id="3.60.21.10">
    <property type="match status" value="1"/>
</dbReference>
<proteinExistence type="predicted"/>
<dbReference type="EMBL" id="MLAK01001415">
    <property type="protein sequence ID" value="OHS93309.1"/>
    <property type="molecule type" value="Genomic_DNA"/>
</dbReference>
<evidence type="ECO:0000256" key="1">
    <source>
        <dbReference type="SAM" id="MobiDB-lite"/>
    </source>
</evidence>
<evidence type="ECO:0000313" key="2">
    <source>
        <dbReference type="EMBL" id="OHS93309.1"/>
    </source>
</evidence>